<dbReference type="PROSITE" id="PS50111">
    <property type="entry name" value="CHEMOTAXIS_TRANSDUC_2"/>
    <property type="match status" value="1"/>
</dbReference>
<evidence type="ECO:0000256" key="3">
    <source>
        <dbReference type="PROSITE-ProRule" id="PRU00284"/>
    </source>
</evidence>
<gene>
    <name evidence="8" type="ORF">EDC18_10231</name>
</gene>
<dbReference type="Pfam" id="PF13682">
    <property type="entry name" value="CZB"/>
    <property type="match status" value="1"/>
</dbReference>
<name>A0A4V2V0G3_9FIRM</name>
<dbReference type="Proteomes" id="UP000294902">
    <property type="component" value="Unassembled WGS sequence"/>
</dbReference>
<evidence type="ECO:0000256" key="1">
    <source>
        <dbReference type="ARBA" id="ARBA00023224"/>
    </source>
</evidence>
<evidence type="ECO:0000259" key="6">
    <source>
        <dbReference type="PROSITE" id="PS50111"/>
    </source>
</evidence>
<dbReference type="OrthoDB" id="9814363at2"/>
<evidence type="ECO:0000313" key="8">
    <source>
        <dbReference type="EMBL" id="TCT16017.1"/>
    </source>
</evidence>
<dbReference type="InterPro" id="IPR004090">
    <property type="entry name" value="Chemotax_Me-accpt_rcpt"/>
</dbReference>
<reference evidence="8 9" key="1">
    <citation type="submission" date="2019-03" db="EMBL/GenBank/DDBJ databases">
        <title>Genomic Encyclopedia of Type Strains, Phase IV (KMG-IV): sequencing the most valuable type-strain genomes for metagenomic binning, comparative biology and taxonomic classification.</title>
        <authorList>
            <person name="Goeker M."/>
        </authorList>
    </citation>
    <scope>NUCLEOTIDE SEQUENCE [LARGE SCALE GENOMIC DNA]</scope>
    <source>
        <strain evidence="8 9">DSM 24629</strain>
    </source>
</reference>
<feature type="domain" description="HAMP" evidence="7">
    <location>
        <begin position="197"/>
        <end position="255"/>
    </location>
</feature>
<feature type="domain" description="Methyl-accepting transducer" evidence="6">
    <location>
        <begin position="274"/>
        <end position="531"/>
    </location>
</feature>
<evidence type="ECO:0000259" key="7">
    <source>
        <dbReference type="PROSITE" id="PS50885"/>
    </source>
</evidence>
<comment type="similarity">
    <text evidence="2">Belongs to the methyl-accepting chemotaxis (MCP) protein family.</text>
</comment>
<dbReference type="GO" id="GO:0007165">
    <property type="term" value="P:signal transduction"/>
    <property type="evidence" value="ECO:0007669"/>
    <property type="project" value="UniProtKB-KW"/>
</dbReference>
<dbReference type="GO" id="GO:0004888">
    <property type="term" value="F:transmembrane signaling receptor activity"/>
    <property type="evidence" value="ECO:0007669"/>
    <property type="project" value="InterPro"/>
</dbReference>
<dbReference type="PROSITE" id="PS50885">
    <property type="entry name" value="HAMP"/>
    <property type="match status" value="1"/>
</dbReference>
<keyword evidence="5" id="KW-0812">Transmembrane</keyword>
<keyword evidence="9" id="KW-1185">Reference proteome</keyword>
<keyword evidence="4" id="KW-0175">Coiled coil</keyword>
<dbReference type="Gene3D" id="1.10.287.950">
    <property type="entry name" value="Methyl-accepting chemotaxis protein"/>
    <property type="match status" value="1"/>
</dbReference>
<dbReference type="SMART" id="SM00304">
    <property type="entry name" value="HAMP"/>
    <property type="match status" value="1"/>
</dbReference>
<dbReference type="EMBL" id="SMAL01000002">
    <property type="protein sequence ID" value="TCT16017.1"/>
    <property type="molecule type" value="Genomic_DNA"/>
</dbReference>
<dbReference type="PANTHER" id="PTHR32089">
    <property type="entry name" value="METHYL-ACCEPTING CHEMOTAXIS PROTEIN MCPB"/>
    <property type="match status" value="1"/>
</dbReference>
<sequence>MTIFKKLLAAFLTIITLMIGMVTFSTITAERINQANQEINMDMDNISFFIEKEVDHLRWLNNLYSMFISGEIPDSVDHTECDLGQWYYSYTPEEYNLEIYRALESPHIKAHNGGHRVIDLFENGRVEEAIYLFESETIPAVEDVQHYLKLLQEAEREEVGKFQAEITSLQKTIMMITILVAILAISFVILIVFILNKQIALPIVNLSKTIERMSQYDLTFNKDNKSSIYLNRKDEIGRIARALKQMQDNLIDLIKKILDTSQQVASSSEELTATTQQFSSSIEEVSKTIEEIANTANDQAKDAESGVQKTADLNKIIEEDLKDMARINESTKQLTVLKDDGINIIKDLTQKTSNTNQSIKNIYQSSIDTNESAEKIGEASLIIKGIADQTNLLALNAAIEAARAGEAGKGFAVVADEIRKLAEQSTYSVKEIDEMLKKLQDNSKNAVSTMEKVLNIIKEQVESVKITKNKFSGIAYEIEKVKEIVDRSVISVTTMDETKNQLSDLMQNLAAIAEENAAGTEEVSASAEEQTASMEQISSSSQALADLAVELQESIMRFKYE</sequence>
<feature type="coiled-coil region" evidence="4">
    <location>
        <begin position="495"/>
        <end position="530"/>
    </location>
</feature>
<dbReference type="SUPFAM" id="SSF158472">
    <property type="entry name" value="HAMP domain-like"/>
    <property type="match status" value="1"/>
</dbReference>
<dbReference type="GO" id="GO:0006935">
    <property type="term" value="P:chemotaxis"/>
    <property type="evidence" value="ECO:0007669"/>
    <property type="project" value="InterPro"/>
</dbReference>
<dbReference type="SUPFAM" id="SSF58104">
    <property type="entry name" value="Methyl-accepting chemotaxis protein (MCP) signaling domain"/>
    <property type="match status" value="1"/>
</dbReference>
<evidence type="ECO:0000256" key="5">
    <source>
        <dbReference type="SAM" id="Phobius"/>
    </source>
</evidence>
<dbReference type="InterPro" id="IPR003660">
    <property type="entry name" value="HAMP_dom"/>
</dbReference>
<protein>
    <submittedName>
        <fullName evidence="8">Methyl-accepting chemotaxis protein</fullName>
    </submittedName>
</protein>
<evidence type="ECO:0000256" key="2">
    <source>
        <dbReference type="ARBA" id="ARBA00029447"/>
    </source>
</evidence>
<keyword evidence="5" id="KW-0472">Membrane</keyword>
<dbReference type="AlphaFoldDB" id="A0A4V2V0G3"/>
<keyword evidence="1 3" id="KW-0807">Transducer</keyword>
<dbReference type="GO" id="GO:0016020">
    <property type="term" value="C:membrane"/>
    <property type="evidence" value="ECO:0007669"/>
    <property type="project" value="InterPro"/>
</dbReference>
<organism evidence="8 9">
    <name type="scientific">Natranaerovirga pectinivora</name>
    <dbReference type="NCBI Taxonomy" id="682400"/>
    <lineage>
        <taxon>Bacteria</taxon>
        <taxon>Bacillati</taxon>
        <taxon>Bacillota</taxon>
        <taxon>Clostridia</taxon>
        <taxon>Lachnospirales</taxon>
        <taxon>Natranaerovirgaceae</taxon>
        <taxon>Natranaerovirga</taxon>
    </lineage>
</organism>
<proteinExistence type="inferred from homology"/>
<dbReference type="InterPro" id="IPR004089">
    <property type="entry name" value="MCPsignal_dom"/>
</dbReference>
<dbReference type="InterPro" id="IPR025991">
    <property type="entry name" value="Chemoreceptor_zinc-bind_dom"/>
</dbReference>
<dbReference type="Gene3D" id="1.20.120.30">
    <property type="entry name" value="Aspartate receptor, ligand-binding domain"/>
    <property type="match status" value="1"/>
</dbReference>
<evidence type="ECO:0000256" key="4">
    <source>
        <dbReference type="SAM" id="Coils"/>
    </source>
</evidence>
<dbReference type="Pfam" id="PF00672">
    <property type="entry name" value="HAMP"/>
    <property type="match status" value="1"/>
</dbReference>
<dbReference type="PRINTS" id="PR00260">
    <property type="entry name" value="CHEMTRNSDUCR"/>
</dbReference>
<comment type="caution">
    <text evidence="8">The sequence shown here is derived from an EMBL/GenBank/DDBJ whole genome shotgun (WGS) entry which is preliminary data.</text>
</comment>
<accession>A0A4V2V0G3</accession>
<dbReference type="SMART" id="SM00283">
    <property type="entry name" value="MA"/>
    <property type="match status" value="1"/>
</dbReference>
<feature type="transmembrane region" description="Helical" evidence="5">
    <location>
        <begin position="173"/>
        <end position="195"/>
    </location>
</feature>
<dbReference type="PANTHER" id="PTHR32089:SF112">
    <property type="entry name" value="LYSOZYME-LIKE PROTEIN-RELATED"/>
    <property type="match status" value="1"/>
</dbReference>
<keyword evidence="5" id="KW-1133">Transmembrane helix</keyword>
<dbReference type="Pfam" id="PF00015">
    <property type="entry name" value="MCPsignal"/>
    <property type="match status" value="1"/>
</dbReference>
<dbReference type="RefSeq" id="WP_132250068.1">
    <property type="nucleotide sequence ID" value="NZ_SMAL01000002.1"/>
</dbReference>
<evidence type="ECO:0000313" key="9">
    <source>
        <dbReference type="Proteomes" id="UP000294902"/>
    </source>
</evidence>
<dbReference type="CDD" id="cd06225">
    <property type="entry name" value="HAMP"/>
    <property type="match status" value="1"/>
</dbReference>